<dbReference type="OrthoDB" id="9797498at2"/>
<dbReference type="GO" id="GO:0008798">
    <property type="term" value="F:beta-aspartyl-peptidase activity"/>
    <property type="evidence" value="ECO:0007669"/>
    <property type="project" value="InterPro"/>
</dbReference>
<dbReference type="InterPro" id="IPR050378">
    <property type="entry name" value="Metallo-dep_Hydrolases_sf"/>
</dbReference>
<evidence type="ECO:0000256" key="1">
    <source>
        <dbReference type="PIRNR" id="PIRNR001238"/>
    </source>
</evidence>
<dbReference type="Gene3D" id="3.20.20.140">
    <property type="entry name" value="Metal-dependent hydrolases"/>
    <property type="match status" value="1"/>
</dbReference>
<feature type="active site" description="Proton acceptor" evidence="2">
    <location>
        <position position="286"/>
    </location>
</feature>
<comment type="subcellular location">
    <subcellularLocation>
        <location evidence="1">Cytoplasm</location>
    </subcellularLocation>
</comment>
<feature type="binding site" evidence="3">
    <location>
        <position position="197"/>
    </location>
    <ligand>
        <name>Zn(2+)</name>
        <dbReference type="ChEBI" id="CHEBI:29105"/>
        <label>2</label>
        <note>catalytic</note>
    </ligand>
</feature>
<evidence type="ECO:0000256" key="2">
    <source>
        <dbReference type="PIRSR" id="PIRSR001238-1"/>
    </source>
</evidence>
<gene>
    <name evidence="5" type="ORF">BSZ36_02995</name>
</gene>
<dbReference type="NCBIfam" id="TIGR01975">
    <property type="entry name" value="isoAsp_dipep"/>
    <property type="match status" value="1"/>
</dbReference>
<dbReference type="RefSeq" id="WP_094545858.1">
    <property type="nucleotide sequence ID" value="NZ_MQWB01000001.1"/>
</dbReference>
<keyword evidence="1 3" id="KW-0862">Zinc</keyword>
<dbReference type="InterPro" id="IPR006680">
    <property type="entry name" value="Amidohydro-rel"/>
</dbReference>
<comment type="caution">
    <text evidence="5">The sequence shown here is derived from an EMBL/GenBank/DDBJ whole genome shotgun (WGS) entry which is preliminary data.</text>
</comment>
<dbReference type="Proteomes" id="UP000216446">
    <property type="component" value="Unassembled WGS sequence"/>
</dbReference>
<proteinExistence type="inferred from homology"/>
<evidence type="ECO:0000313" key="6">
    <source>
        <dbReference type="Proteomes" id="UP000216446"/>
    </source>
</evidence>
<dbReference type="InterPro" id="IPR011059">
    <property type="entry name" value="Metal-dep_hydrolase_composite"/>
</dbReference>
<dbReference type="SUPFAM" id="SSF51338">
    <property type="entry name" value="Composite domain of metallo-dependent hydrolases"/>
    <property type="match status" value="1"/>
</dbReference>
<comment type="cofactor">
    <cofactor evidence="1 3">
        <name>Zn(2+)</name>
        <dbReference type="ChEBI" id="CHEBI:29105"/>
    </cofactor>
    <text evidence="1 3">Binds 2 Zn(2+) ions per subunit.</text>
</comment>
<dbReference type="GO" id="GO:0006508">
    <property type="term" value="P:proteolysis"/>
    <property type="evidence" value="ECO:0007669"/>
    <property type="project" value="UniProtKB-KW"/>
</dbReference>
<comment type="function">
    <text evidence="1">Catalyzes the hydrolytic cleavage of a subset of L-isoaspartyl (L-beta-aspartyl) dipeptides. Used to degrade proteins damaged by L-isoaspartyl residues formation.</text>
</comment>
<comment type="PTM">
    <text evidence="1">Carboxylation allows a single lysine to coordinate two zinc ions.</text>
</comment>
<dbReference type="SUPFAM" id="SSF51556">
    <property type="entry name" value="Metallo-dependent hydrolases"/>
    <property type="match status" value="1"/>
</dbReference>
<keyword evidence="1" id="KW-0645">Protease</keyword>
<dbReference type="EC" id="3.4.19.-" evidence="1"/>
<dbReference type="InParanoid" id="A0A259TWN4"/>
<dbReference type="Gene3D" id="2.30.40.10">
    <property type="entry name" value="Urease, subunit C, domain 1"/>
    <property type="match status" value="1"/>
</dbReference>
<keyword evidence="1" id="KW-0378">Hydrolase</keyword>
<keyword evidence="1" id="KW-0482">Metalloprotease</keyword>
<evidence type="ECO:0000313" key="5">
    <source>
        <dbReference type="EMBL" id="OZC02037.1"/>
    </source>
</evidence>
<dbReference type="PANTHER" id="PTHR11647:SF1">
    <property type="entry name" value="COLLAPSIN RESPONSE MEDIATOR PROTEIN"/>
    <property type="match status" value="1"/>
</dbReference>
<comment type="similarity">
    <text evidence="1">Belongs to the peptidase M38 family.</text>
</comment>
<dbReference type="GO" id="GO:0005737">
    <property type="term" value="C:cytoplasm"/>
    <property type="evidence" value="ECO:0007669"/>
    <property type="project" value="UniProtKB-SubCell"/>
</dbReference>
<dbReference type="GO" id="GO:0016810">
    <property type="term" value="F:hydrolase activity, acting on carbon-nitrogen (but not peptide) bonds"/>
    <property type="evidence" value="ECO:0007669"/>
    <property type="project" value="InterPro"/>
</dbReference>
<dbReference type="GO" id="GO:0046872">
    <property type="term" value="F:metal ion binding"/>
    <property type="evidence" value="ECO:0007669"/>
    <property type="project" value="UniProtKB-KW"/>
</dbReference>
<dbReference type="PANTHER" id="PTHR11647">
    <property type="entry name" value="HYDRANTOINASE/DIHYDROPYRIMIDINASE FAMILY MEMBER"/>
    <property type="match status" value="1"/>
</dbReference>
<feature type="binding site" evidence="3">
    <location>
        <position position="65"/>
    </location>
    <ligand>
        <name>Zn(2+)</name>
        <dbReference type="ChEBI" id="CHEBI:29105"/>
        <label>1</label>
        <note>catalytic</note>
    </ligand>
</feature>
<keyword evidence="6" id="KW-1185">Reference proteome</keyword>
<evidence type="ECO:0000256" key="3">
    <source>
        <dbReference type="PIRSR" id="PIRSR001238-3"/>
    </source>
</evidence>
<feature type="binding site" evidence="3">
    <location>
        <position position="63"/>
    </location>
    <ligand>
        <name>Zn(2+)</name>
        <dbReference type="ChEBI" id="CHEBI:29105"/>
        <label>1</label>
        <note>catalytic</note>
    </ligand>
</feature>
<feature type="binding site" evidence="3">
    <location>
        <position position="226"/>
    </location>
    <ligand>
        <name>Zn(2+)</name>
        <dbReference type="ChEBI" id="CHEBI:29105"/>
        <label>2</label>
        <note>catalytic</note>
    </ligand>
</feature>
<protein>
    <recommendedName>
        <fullName evidence="1">Isoaspartyl dipeptidase</fullName>
        <ecNumber evidence="1">3.4.19.-</ecNumber>
    </recommendedName>
</protein>
<evidence type="ECO:0000259" key="4">
    <source>
        <dbReference type="Pfam" id="PF01979"/>
    </source>
</evidence>
<sequence length="389" mass="40608">MPALTLLLNAEVFAPQPLGRRCVLVGGGQILAISERPPTLAGVEVETVDLDGARLVPGLIDLHVHVTGGGGEAGPETAAPAPSLSHYTRAGVTSVVGLLGTDDTTRTTAGLLRQVRALRREGLGAWAWTGGYHLPPTTLTGSVRGDIAHLSEVIGFGELALSDHRSSQPTVHEVARVAADCHVGGLMTGKAGVLHCHMGDGARGLGLLRDILDTTEIPPRTLHPTHVNRKRALWEESLVFAERGSTIDVTAFPPEFAETDEVGAAEAVRAYVAGGLPLAQLTVSSDGGGCLPHFDAQGEMTRMDFATSGALADLLADLLDGGMAPEDALAPLTSNPADLLRLHAKGRIAPGADADLVVLGDDHRPRDVMARGRWHVRGGEPVVRGTFEA</sequence>
<feature type="binding site" evidence="3">
    <location>
        <position position="286"/>
    </location>
    <ligand>
        <name>Zn(2+)</name>
        <dbReference type="ChEBI" id="CHEBI:29105"/>
        <label>1</label>
        <note>catalytic</note>
    </ligand>
</feature>
<name>A0A259TWN4_9BACT</name>
<keyword evidence="1 3" id="KW-0479">Metal-binding</keyword>
<dbReference type="GO" id="GO:0008237">
    <property type="term" value="F:metallopeptidase activity"/>
    <property type="evidence" value="ECO:0007669"/>
    <property type="project" value="UniProtKB-KW"/>
</dbReference>
<dbReference type="InterPro" id="IPR010229">
    <property type="entry name" value="Pept_M38_dipep"/>
</dbReference>
<reference evidence="5 6" key="1">
    <citation type="submission" date="2016-11" db="EMBL/GenBank/DDBJ databases">
        <title>Study of marine rhodopsin-containing bacteria.</title>
        <authorList>
            <person name="Yoshizawa S."/>
            <person name="Kumagai Y."/>
            <person name="Kogure K."/>
        </authorList>
    </citation>
    <scope>NUCLEOTIDE SEQUENCE [LARGE SCALE GENOMIC DNA]</scope>
    <source>
        <strain evidence="5 6">SG-29</strain>
    </source>
</reference>
<feature type="domain" description="Amidohydrolase-related" evidence="4">
    <location>
        <begin position="281"/>
        <end position="374"/>
    </location>
</feature>
<organism evidence="5 6">
    <name type="scientific">Rubricoccus marinus</name>
    <dbReference type="NCBI Taxonomy" id="716817"/>
    <lineage>
        <taxon>Bacteria</taxon>
        <taxon>Pseudomonadati</taxon>
        <taxon>Rhodothermota</taxon>
        <taxon>Rhodothermia</taxon>
        <taxon>Rhodothermales</taxon>
        <taxon>Rubricoccaceae</taxon>
        <taxon>Rubricoccus</taxon>
    </lineage>
</organism>
<dbReference type="Pfam" id="PF01979">
    <property type="entry name" value="Amidohydro_1"/>
    <property type="match status" value="1"/>
</dbReference>
<dbReference type="PIRSF" id="PIRSF001238">
    <property type="entry name" value="IadA"/>
    <property type="match status" value="1"/>
</dbReference>
<accession>A0A259TWN4</accession>
<dbReference type="InterPro" id="IPR032466">
    <property type="entry name" value="Metal_Hydrolase"/>
</dbReference>
<dbReference type="FunCoup" id="A0A259TWN4">
    <property type="interactions" value="6"/>
</dbReference>
<dbReference type="EMBL" id="MQWB01000001">
    <property type="protein sequence ID" value="OZC02037.1"/>
    <property type="molecule type" value="Genomic_DNA"/>
</dbReference>
<dbReference type="AlphaFoldDB" id="A0A259TWN4"/>